<dbReference type="RefSeq" id="WP_309939541.1">
    <property type="nucleotide sequence ID" value="NZ_AP025305.1"/>
</dbReference>
<accession>A0AAE3XMP8</accession>
<evidence type="ECO:0000313" key="2">
    <source>
        <dbReference type="EMBL" id="MDR6239777.1"/>
    </source>
</evidence>
<evidence type="ECO:0000256" key="1">
    <source>
        <dbReference type="ARBA" id="ARBA00022729"/>
    </source>
</evidence>
<reference evidence="2" key="1">
    <citation type="submission" date="2023-07" db="EMBL/GenBank/DDBJ databases">
        <title>Genomic Encyclopedia of Type Strains, Phase IV (KMG-IV): sequencing the most valuable type-strain genomes for metagenomic binning, comparative biology and taxonomic classification.</title>
        <authorList>
            <person name="Goeker M."/>
        </authorList>
    </citation>
    <scope>NUCLEOTIDE SEQUENCE</scope>
    <source>
        <strain evidence="2">DSM 26174</strain>
    </source>
</reference>
<keyword evidence="1" id="KW-0732">Signal</keyword>
<dbReference type="Proteomes" id="UP001185092">
    <property type="component" value="Unassembled WGS sequence"/>
</dbReference>
<sequence length="125" mass="14272">MRNLLILICVGTMLFSCQGGIDLKGFDSASWKGDRHGCEAYRSSIYKDIVEQREQVLGKTIREVNGYFGNPNITELARKDQKYYLYQVTKDSTCQGFDSDTKQIYLRLRFSAVGIVNEVTLDIKN</sequence>
<dbReference type="AlphaFoldDB" id="A0AAE3XMP8"/>
<dbReference type="PROSITE" id="PS51257">
    <property type="entry name" value="PROKAR_LIPOPROTEIN"/>
    <property type="match status" value="1"/>
</dbReference>
<protein>
    <recommendedName>
        <fullName evidence="4">Lipoprotein</fullName>
    </recommendedName>
</protein>
<comment type="caution">
    <text evidence="2">The sequence shown here is derived from an EMBL/GenBank/DDBJ whole genome shotgun (WGS) entry which is preliminary data.</text>
</comment>
<evidence type="ECO:0000313" key="3">
    <source>
        <dbReference type="Proteomes" id="UP001185092"/>
    </source>
</evidence>
<organism evidence="2 3">
    <name type="scientific">Aureibacter tunicatorum</name>
    <dbReference type="NCBI Taxonomy" id="866807"/>
    <lineage>
        <taxon>Bacteria</taxon>
        <taxon>Pseudomonadati</taxon>
        <taxon>Bacteroidota</taxon>
        <taxon>Cytophagia</taxon>
        <taxon>Cytophagales</taxon>
        <taxon>Persicobacteraceae</taxon>
        <taxon>Aureibacter</taxon>
    </lineage>
</organism>
<name>A0AAE3XMP8_9BACT</name>
<dbReference type="InterPro" id="IPR037873">
    <property type="entry name" value="BamE-like"/>
</dbReference>
<proteinExistence type="predicted"/>
<dbReference type="EMBL" id="JAVDQD010000003">
    <property type="protein sequence ID" value="MDR6239777.1"/>
    <property type="molecule type" value="Genomic_DNA"/>
</dbReference>
<keyword evidence="3" id="KW-1185">Reference proteome</keyword>
<gene>
    <name evidence="2" type="ORF">HNQ88_002825</name>
</gene>
<evidence type="ECO:0008006" key="4">
    <source>
        <dbReference type="Google" id="ProtNLM"/>
    </source>
</evidence>
<dbReference type="Gene3D" id="3.30.1450.10">
    <property type="match status" value="1"/>
</dbReference>